<reference evidence="1 2" key="1">
    <citation type="submission" date="2020-06" db="EMBL/GenBank/DDBJ databases">
        <title>Transcriptomic and genomic resources for Thalictrum thalictroides and T. hernandezii: Facilitating candidate gene discovery in an emerging model plant lineage.</title>
        <authorList>
            <person name="Arias T."/>
            <person name="Riano-Pachon D.M."/>
            <person name="Di Stilio V.S."/>
        </authorList>
    </citation>
    <scope>NUCLEOTIDE SEQUENCE [LARGE SCALE GENOMIC DNA]</scope>
    <source>
        <strain evidence="2">cv. WT478/WT964</strain>
        <tissue evidence="1">Leaves</tissue>
    </source>
</reference>
<keyword evidence="2" id="KW-1185">Reference proteome</keyword>
<dbReference type="Proteomes" id="UP000554482">
    <property type="component" value="Unassembled WGS sequence"/>
</dbReference>
<organism evidence="1 2">
    <name type="scientific">Thalictrum thalictroides</name>
    <name type="common">Rue-anemone</name>
    <name type="synonym">Anemone thalictroides</name>
    <dbReference type="NCBI Taxonomy" id="46969"/>
    <lineage>
        <taxon>Eukaryota</taxon>
        <taxon>Viridiplantae</taxon>
        <taxon>Streptophyta</taxon>
        <taxon>Embryophyta</taxon>
        <taxon>Tracheophyta</taxon>
        <taxon>Spermatophyta</taxon>
        <taxon>Magnoliopsida</taxon>
        <taxon>Ranunculales</taxon>
        <taxon>Ranunculaceae</taxon>
        <taxon>Thalictroideae</taxon>
        <taxon>Thalictrum</taxon>
    </lineage>
</organism>
<sequence length="108" mass="12905">MARPRRQVRAARERWERERRDRRFTSILGKFFGSVRGSLCRKHLDDFESFRDGLHEVGTLITDADPIVEERVFAFFPQFPGRIRVETWMAFEAWLRSDDGEPIRDICM</sequence>
<accession>A0A7J6XEZ5</accession>
<name>A0A7J6XEZ5_THATH</name>
<proteinExistence type="predicted"/>
<gene>
    <name evidence="1" type="ORF">FRX31_002040</name>
</gene>
<dbReference type="EMBL" id="JABWDY010000091">
    <property type="protein sequence ID" value="KAF5208376.1"/>
    <property type="molecule type" value="Genomic_DNA"/>
</dbReference>
<protein>
    <submittedName>
        <fullName evidence="1">Uncharacterized protein</fullName>
    </submittedName>
</protein>
<evidence type="ECO:0000313" key="2">
    <source>
        <dbReference type="Proteomes" id="UP000554482"/>
    </source>
</evidence>
<comment type="caution">
    <text evidence="1">The sequence shown here is derived from an EMBL/GenBank/DDBJ whole genome shotgun (WGS) entry which is preliminary data.</text>
</comment>
<dbReference type="AlphaFoldDB" id="A0A7J6XEZ5"/>
<evidence type="ECO:0000313" key="1">
    <source>
        <dbReference type="EMBL" id="KAF5208376.1"/>
    </source>
</evidence>